<feature type="region of interest" description="Disordered" evidence="1">
    <location>
        <begin position="1"/>
        <end position="120"/>
    </location>
</feature>
<gene>
    <name evidence="2" type="ORF">HBR001_LOCUS3917</name>
</gene>
<comment type="caution">
    <text evidence="2">The sequence shown here is derived from an EMBL/GenBank/DDBJ whole genome shotgun (WGS) entry which is preliminary data.</text>
</comment>
<keyword evidence="3" id="KW-1185">Reference proteome</keyword>
<dbReference type="EMBL" id="CANTFL010000670">
    <property type="protein sequence ID" value="CAI5726723.1"/>
    <property type="molecule type" value="Genomic_DNA"/>
</dbReference>
<evidence type="ECO:0000313" key="3">
    <source>
        <dbReference type="Proteomes" id="UP001162031"/>
    </source>
</evidence>
<evidence type="ECO:0000256" key="1">
    <source>
        <dbReference type="SAM" id="MobiDB-lite"/>
    </source>
</evidence>
<dbReference type="AlphaFoldDB" id="A0AAV0TT91"/>
<protein>
    <submittedName>
        <fullName evidence="2">Uncharacterized protein</fullName>
    </submittedName>
</protein>
<organism evidence="2 3">
    <name type="scientific">Hyaloperonospora brassicae</name>
    <name type="common">Brassica downy mildew</name>
    <name type="synonym">Peronospora brassicae</name>
    <dbReference type="NCBI Taxonomy" id="162125"/>
    <lineage>
        <taxon>Eukaryota</taxon>
        <taxon>Sar</taxon>
        <taxon>Stramenopiles</taxon>
        <taxon>Oomycota</taxon>
        <taxon>Peronosporomycetes</taxon>
        <taxon>Peronosporales</taxon>
        <taxon>Peronosporaceae</taxon>
        <taxon>Hyaloperonospora</taxon>
    </lineage>
</organism>
<dbReference type="Proteomes" id="UP001162031">
    <property type="component" value="Unassembled WGS sequence"/>
</dbReference>
<proteinExistence type="predicted"/>
<name>A0AAV0TT91_HYABA</name>
<accession>A0AAV0TT91</accession>
<feature type="compositionally biased region" description="Polar residues" evidence="1">
    <location>
        <begin position="26"/>
        <end position="39"/>
    </location>
</feature>
<evidence type="ECO:0000313" key="2">
    <source>
        <dbReference type="EMBL" id="CAI5726723.1"/>
    </source>
</evidence>
<feature type="compositionally biased region" description="Polar residues" evidence="1">
    <location>
        <begin position="104"/>
        <end position="113"/>
    </location>
</feature>
<reference evidence="2" key="1">
    <citation type="submission" date="2022-12" db="EMBL/GenBank/DDBJ databases">
        <authorList>
            <person name="Webb A."/>
        </authorList>
    </citation>
    <scope>NUCLEOTIDE SEQUENCE</scope>
    <source>
        <strain evidence="2">Hp1</strain>
    </source>
</reference>
<sequence>MRGSVDPSAGELPAPGGEPPDPTVGEQRSQLSEISSQGGKSKRNCDELDGAPAVTSEKADAVHPSQAPLLPSGIAPGGDFQTGDEPIPSPKVPTPLKDQPLPSQPAQATNPESPRQPVPVVRPQDMYSALVEARQAALTEPPRDAWTTSLAELFAIVHGNVKVDAELVPPEKKRFPKLRRDEKVVLFQFFEVACVNCNAPYATWADYATKAIQTLYNTNWTFTPILQNMISKVKWARLKPINQWASAPKRDSGINEGGDKAPDHENTYKTFMFNPAVYNLQDIATLRSICMQPATSNSGSRLRAGTLDEWRIITGLAEGSIVCRRLPVFLKSVLDSKERVRLSRTIQAQVEGELVLHLRSGLNIRLCRQSTSAIKEDILLAAERLRVDQEVLRRFLNVAKTISYNPLQRCIHFYFFDRVTARNFELVAVPFRGVIYRVANQHPPSKGSVWARQIGRDGTRLARVREYAVELHNVTRFTDIGRLTAYLQEHIAADFELEDLDSCTPNSRTSTVWRLTIKMAGCPDFLREIVRIMWFGRPIILKHPEEAGLPPTEK</sequence>